<dbReference type="GO" id="GO:0030692">
    <property type="term" value="C:Noc4p-Nop14p complex"/>
    <property type="evidence" value="ECO:0007669"/>
    <property type="project" value="TreeGrafter"/>
</dbReference>
<dbReference type="PANTHER" id="PTHR12455">
    <property type="entry name" value="NUCLEOLAR COMPLEX PROTEIN 4"/>
    <property type="match status" value="1"/>
</dbReference>
<dbReference type="SUPFAM" id="SSF48371">
    <property type="entry name" value="ARM repeat"/>
    <property type="match status" value="1"/>
</dbReference>
<comment type="subcellular location">
    <subcellularLocation>
        <location evidence="1">Nucleus membrane</location>
        <topology evidence="1">Multi-pass membrane protein</topology>
    </subcellularLocation>
</comment>
<dbReference type="InterPro" id="IPR016024">
    <property type="entry name" value="ARM-type_fold"/>
</dbReference>
<dbReference type="Pfam" id="PF03914">
    <property type="entry name" value="CBF"/>
    <property type="match status" value="1"/>
</dbReference>
<feature type="region of interest" description="Disordered" evidence="5">
    <location>
        <begin position="323"/>
        <end position="362"/>
    </location>
</feature>
<dbReference type="GO" id="GO:0031965">
    <property type="term" value="C:nuclear membrane"/>
    <property type="evidence" value="ECO:0007669"/>
    <property type="project" value="UniProtKB-SubCell"/>
</dbReference>
<evidence type="ECO:0000256" key="1">
    <source>
        <dbReference type="ARBA" id="ARBA00004232"/>
    </source>
</evidence>
<keyword evidence="8" id="KW-1185">Reference proteome</keyword>
<dbReference type="AlphaFoldDB" id="A0AAX4JRA7"/>
<comment type="similarity">
    <text evidence="2">Belongs to the CBF/MAK21 family.</text>
</comment>
<feature type="compositionally biased region" description="Basic residues" evidence="5">
    <location>
        <begin position="292"/>
        <end position="306"/>
    </location>
</feature>
<dbReference type="RefSeq" id="XP_066074157.1">
    <property type="nucleotide sequence ID" value="XM_066218060.1"/>
</dbReference>
<dbReference type="GO" id="GO:0042254">
    <property type="term" value="P:ribosome biogenesis"/>
    <property type="evidence" value="ECO:0007669"/>
    <property type="project" value="InterPro"/>
</dbReference>
<feature type="domain" description="CCAAT-binding factor" evidence="6">
    <location>
        <begin position="440"/>
        <end position="599"/>
    </location>
</feature>
<dbReference type="InterPro" id="IPR005612">
    <property type="entry name" value="CCAAT-binding_factor"/>
</dbReference>
<protein>
    <recommendedName>
        <fullName evidence="6">CCAAT-binding factor domain-containing protein</fullName>
    </recommendedName>
</protein>
<dbReference type="PANTHER" id="PTHR12455:SF0">
    <property type="entry name" value="NUCLEOLAR COMPLEX PROTEIN 4 HOMOLOG"/>
    <property type="match status" value="1"/>
</dbReference>
<feature type="compositionally biased region" description="Acidic residues" evidence="5">
    <location>
        <begin position="324"/>
        <end position="338"/>
    </location>
</feature>
<gene>
    <name evidence="7" type="ORF">L201_002283</name>
</gene>
<evidence type="ECO:0000256" key="5">
    <source>
        <dbReference type="SAM" id="MobiDB-lite"/>
    </source>
</evidence>
<dbReference type="GO" id="GO:0032040">
    <property type="term" value="C:small-subunit processome"/>
    <property type="evidence" value="ECO:0007669"/>
    <property type="project" value="TreeGrafter"/>
</dbReference>
<evidence type="ECO:0000256" key="4">
    <source>
        <dbReference type="ARBA" id="ARBA00022989"/>
    </source>
</evidence>
<evidence type="ECO:0000256" key="2">
    <source>
        <dbReference type="ARBA" id="ARBA00007797"/>
    </source>
</evidence>
<feature type="region of interest" description="Disordered" evidence="5">
    <location>
        <begin position="1"/>
        <end position="31"/>
    </location>
</feature>
<evidence type="ECO:0000256" key="3">
    <source>
        <dbReference type="ARBA" id="ARBA00022692"/>
    </source>
</evidence>
<sequence>MVSSLPRTKAKSSTKTISSSSSSTTSTTSNPLKQITKLETALLNDIEEEYDPNPLLPLINLSRSQDPQIVHKAIWSLHRVFIKFISENKVGGLNGDLTQTQLANNSELGEEREVRAWVRERLLEYVEVLSGLMRDSEPALRSSSIPLLFSLLGPLSNSIQSSTPIIHIPYFKLILNSLFNPKPSLRGSKQRKSGQGWIIVESNQVEDDSDVLPQDVIKIVVDDFWAKYDDIRWAFFKESATFIQNQSQSSKLSDPSNLLSQLLPLTNLPKLPEDINAFYISTFNEPPSGMNKNKKSKKVNTKKGKNRYKGEIDELPEWMKEYESENSDQSDLDDDDDNNNNVNGGKGGGGKRKKISSTRQRTSQLSIHQNIYSISSHTTYYTNLWENVLSYLQINDGFIRKILIGLHGEKGILGHFKPERRLRIADWLSTLTDKGGSNAMLAINGLFILMTQYNFEYPHFYDRLYGLLDKNVMHVKYRARFFRLLDTFLASSLLSSTLIASFIKRLSRLSLTSPPAGVILILPFIYNLFKRHPGTMILIQRPDDGDDILKISSTLGKQGFNDPFNNEEKKVLKTNAINSSLWEISSLEKHYLSSISTIAKIFKEPFTKPPFNLEDFLDHGYSTLFDTESNRKIRNPPALSMSIETATVESMPKLFPSHQKQKEDQNENESVVQGDIVSQLWVF</sequence>
<keyword evidence="3" id="KW-0812">Transmembrane</keyword>
<keyword evidence="4" id="KW-1133">Transmembrane helix</keyword>
<dbReference type="EMBL" id="CP144099">
    <property type="protein sequence ID" value="WWC87394.1"/>
    <property type="molecule type" value="Genomic_DNA"/>
</dbReference>
<evidence type="ECO:0000313" key="8">
    <source>
        <dbReference type="Proteomes" id="UP001355207"/>
    </source>
</evidence>
<keyword evidence="4" id="KW-0472">Membrane</keyword>
<feature type="region of interest" description="Disordered" evidence="5">
    <location>
        <begin position="286"/>
        <end position="306"/>
    </location>
</feature>
<dbReference type="GeneID" id="91092955"/>
<accession>A0AAX4JRA7</accession>
<dbReference type="InterPro" id="IPR027193">
    <property type="entry name" value="Noc4"/>
</dbReference>
<proteinExistence type="inferred from homology"/>
<reference evidence="7 8" key="1">
    <citation type="submission" date="2024-01" db="EMBL/GenBank/DDBJ databases">
        <title>Comparative genomics of Cryptococcus and Kwoniella reveals pathogenesis evolution and contrasting modes of karyotype evolution via chromosome fusion or intercentromeric recombination.</title>
        <authorList>
            <person name="Coelho M.A."/>
            <person name="David-Palma M."/>
            <person name="Shea T."/>
            <person name="Bowers K."/>
            <person name="McGinley-Smith S."/>
            <person name="Mohammad A.W."/>
            <person name="Gnirke A."/>
            <person name="Yurkov A.M."/>
            <person name="Nowrousian M."/>
            <person name="Sun S."/>
            <person name="Cuomo C.A."/>
            <person name="Heitman J."/>
        </authorList>
    </citation>
    <scope>NUCLEOTIDE SEQUENCE [LARGE SCALE GENOMIC DNA]</scope>
    <source>
        <strain evidence="7 8">CBS 6074</strain>
    </source>
</reference>
<feature type="compositionally biased region" description="Low complexity" evidence="5">
    <location>
        <begin position="11"/>
        <end position="29"/>
    </location>
</feature>
<evidence type="ECO:0000313" key="7">
    <source>
        <dbReference type="EMBL" id="WWC87394.1"/>
    </source>
</evidence>
<organism evidence="7 8">
    <name type="scientific">Kwoniella dendrophila CBS 6074</name>
    <dbReference type="NCBI Taxonomy" id="1295534"/>
    <lineage>
        <taxon>Eukaryota</taxon>
        <taxon>Fungi</taxon>
        <taxon>Dikarya</taxon>
        <taxon>Basidiomycota</taxon>
        <taxon>Agaricomycotina</taxon>
        <taxon>Tremellomycetes</taxon>
        <taxon>Tremellales</taxon>
        <taxon>Cryptococcaceae</taxon>
        <taxon>Kwoniella</taxon>
    </lineage>
</organism>
<name>A0AAX4JRA7_9TREE</name>
<dbReference type="Proteomes" id="UP001355207">
    <property type="component" value="Chromosome 2"/>
</dbReference>
<evidence type="ECO:0000259" key="6">
    <source>
        <dbReference type="Pfam" id="PF03914"/>
    </source>
</evidence>